<keyword evidence="8" id="KW-1185">Reference proteome</keyword>
<dbReference type="InterPro" id="IPR050090">
    <property type="entry name" value="Tyrosine_recombinase_XerCD"/>
</dbReference>
<evidence type="ECO:0000256" key="2">
    <source>
        <dbReference type="ARBA" id="ARBA00023125"/>
    </source>
</evidence>
<dbReference type="InterPro" id="IPR002104">
    <property type="entry name" value="Integrase_catalytic"/>
</dbReference>
<dbReference type="CDD" id="cd00397">
    <property type="entry name" value="DNA_BRE_C"/>
    <property type="match status" value="1"/>
</dbReference>
<dbReference type="EMBL" id="FQUW01000048">
    <property type="protein sequence ID" value="SHF65033.1"/>
    <property type="molecule type" value="Genomic_DNA"/>
</dbReference>
<evidence type="ECO:0000313" key="8">
    <source>
        <dbReference type="Proteomes" id="UP000184196"/>
    </source>
</evidence>
<evidence type="ECO:0000313" key="7">
    <source>
        <dbReference type="EMBL" id="SHF65033.1"/>
    </source>
</evidence>
<dbReference type="InterPro" id="IPR044068">
    <property type="entry name" value="CB"/>
</dbReference>
<evidence type="ECO:0000256" key="3">
    <source>
        <dbReference type="ARBA" id="ARBA00023172"/>
    </source>
</evidence>
<dbReference type="Gene3D" id="1.10.150.130">
    <property type="match status" value="1"/>
</dbReference>
<sequence length="314" mass="36425">MAKGKVLRIRKEVPATWEEARQQFLWWKQGDGISETTLNDYRYHIGQFFKRYPQAYDPKNLKKCVLEYMSQDMKPATYNIRLEYLNAFFKWCVQEGIFPENPLAGKKKRKDEGRVVNLDVETLKQLLTLPDRKTFAGLRDYALFLLTMDTGIRPKEAFSLLLDDFNFKALQVTIRRETAKTRVSRTLPISPATANAVRELIAARHPSWKDNVPVFCTVEGMPLNRNSWGYRLKMYSRKLGVKVRPYDLRHAFAILYLRSGGLELSLQKTLGHTTLAMTRRYANLVESDLRRIHAEASPLNTILPKKARVVKVRG</sequence>
<dbReference type="GO" id="GO:0003677">
    <property type="term" value="F:DNA binding"/>
    <property type="evidence" value="ECO:0007669"/>
    <property type="project" value="UniProtKB-UniRule"/>
</dbReference>
<dbReference type="InterPro" id="IPR011010">
    <property type="entry name" value="DNA_brk_join_enz"/>
</dbReference>
<dbReference type="InterPro" id="IPR010998">
    <property type="entry name" value="Integrase_recombinase_N"/>
</dbReference>
<evidence type="ECO:0000259" key="5">
    <source>
        <dbReference type="PROSITE" id="PS51898"/>
    </source>
</evidence>
<dbReference type="Pfam" id="PF00589">
    <property type="entry name" value="Phage_integrase"/>
    <property type="match status" value="1"/>
</dbReference>
<evidence type="ECO:0000259" key="6">
    <source>
        <dbReference type="PROSITE" id="PS51900"/>
    </source>
</evidence>
<dbReference type="GO" id="GO:0006310">
    <property type="term" value="P:DNA recombination"/>
    <property type="evidence" value="ECO:0007669"/>
    <property type="project" value="UniProtKB-KW"/>
</dbReference>
<dbReference type="RefSeq" id="WP_073167348.1">
    <property type="nucleotide sequence ID" value="NZ_FQUW01000048.1"/>
</dbReference>
<dbReference type="OrthoDB" id="9785687at2"/>
<dbReference type="Gene3D" id="1.10.443.10">
    <property type="entry name" value="Intergrase catalytic core"/>
    <property type="match status" value="1"/>
</dbReference>
<evidence type="ECO:0000256" key="4">
    <source>
        <dbReference type="PROSITE-ProRule" id="PRU01248"/>
    </source>
</evidence>
<dbReference type="SUPFAM" id="SSF56349">
    <property type="entry name" value="DNA breaking-rejoining enzymes"/>
    <property type="match status" value="1"/>
</dbReference>
<reference evidence="8" key="1">
    <citation type="submission" date="2016-11" db="EMBL/GenBank/DDBJ databases">
        <authorList>
            <person name="Varghese N."/>
            <person name="Submissions S."/>
        </authorList>
    </citation>
    <scope>NUCLEOTIDE SEQUENCE [LARGE SCALE GENOMIC DNA]</scope>
    <source>
        <strain evidence="8">DSM 11792</strain>
    </source>
</reference>
<keyword evidence="2 4" id="KW-0238">DNA-binding</keyword>
<dbReference type="AlphaFoldDB" id="A0A1M5DDA7"/>
<dbReference type="GO" id="GO:0015074">
    <property type="term" value="P:DNA integration"/>
    <property type="evidence" value="ECO:0007669"/>
    <property type="project" value="InterPro"/>
</dbReference>
<evidence type="ECO:0000256" key="1">
    <source>
        <dbReference type="ARBA" id="ARBA00008857"/>
    </source>
</evidence>
<keyword evidence="3" id="KW-0233">DNA recombination</keyword>
<accession>A0A1M5DDA7</accession>
<dbReference type="InterPro" id="IPR013762">
    <property type="entry name" value="Integrase-like_cat_sf"/>
</dbReference>
<dbReference type="PROSITE" id="PS51898">
    <property type="entry name" value="TYR_RECOMBINASE"/>
    <property type="match status" value="1"/>
</dbReference>
<organism evidence="7 8">
    <name type="scientific">Desulfofundulus australicus DSM 11792</name>
    <dbReference type="NCBI Taxonomy" id="1121425"/>
    <lineage>
        <taxon>Bacteria</taxon>
        <taxon>Bacillati</taxon>
        <taxon>Bacillota</taxon>
        <taxon>Clostridia</taxon>
        <taxon>Eubacteriales</taxon>
        <taxon>Peptococcaceae</taxon>
        <taxon>Desulfofundulus</taxon>
    </lineage>
</organism>
<protein>
    <submittedName>
        <fullName evidence="7">Site-specific recombinase XerD</fullName>
    </submittedName>
</protein>
<dbReference type="PANTHER" id="PTHR30349:SF64">
    <property type="entry name" value="PROPHAGE INTEGRASE INTD-RELATED"/>
    <property type="match status" value="1"/>
</dbReference>
<gene>
    <name evidence="7" type="ORF">SAMN02745218_02795</name>
</gene>
<feature type="domain" description="Core-binding (CB)" evidence="6">
    <location>
        <begin position="15"/>
        <end position="93"/>
    </location>
</feature>
<name>A0A1M5DDA7_9FIRM</name>
<dbReference type="Proteomes" id="UP000184196">
    <property type="component" value="Unassembled WGS sequence"/>
</dbReference>
<dbReference type="PANTHER" id="PTHR30349">
    <property type="entry name" value="PHAGE INTEGRASE-RELATED"/>
    <property type="match status" value="1"/>
</dbReference>
<dbReference type="PROSITE" id="PS51900">
    <property type="entry name" value="CB"/>
    <property type="match status" value="1"/>
</dbReference>
<comment type="similarity">
    <text evidence="1">Belongs to the 'phage' integrase family.</text>
</comment>
<proteinExistence type="inferred from homology"/>
<feature type="domain" description="Tyr recombinase" evidence="5">
    <location>
        <begin position="113"/>
        <end position="294"/>
    </location>
</feature>